<keyword evidence="1" id="KW-0812">Transmembrane</keyword>
<organism evidence="2 3">
    <name type="scientific">Trichoderma harzianum CBS 226.95</name>
    <dbReference type="NCBI Taxonomy" id="983964"/>
    <lineage>
        <taxon>Eukaryota</taxon>
        <taxon>Fungi</taxon>
        <taxon>Dikarya</taxon>
        <taxon>Ascomycota</taxon>
        <taxon>Pezizomycotina</taxon>
        <taxon>Sordariomycetes</taxon>
        <taxon>Hypocreomycetidae</taxon>
        <taxon>Hypocreales</taxon>
        <taxon>Hypocreaceae</taxon>
        <taxon>Trichoderma</taxon>
    </lineage>
</organism>
<evidence type="ECO:0000313" key="3">
    <source>
        <dbReference type="Proteomes" id="UP000241690"/>
    </source>
</evidence>
<keyword evidence="1" id="KW-1133">Transmembrane helix</keyword>
<reference evidence="2 3" key="1">
    <citation type="submission" date="2016-07" db="EMBL/GenBank/DDBJ databases">
        <title>Multiple horizontal gene transfer events from other fungi enriched the ability of initially mycotrophic Trichoderma (Ascomycota) to feed on dead plant biomass.</title>
        <authorList>
            <consortium name="DOE Joint Genome Institute"/>
            <person name="Aerts A."/>
            <person name="Atanasova L."/>
            <person name="Chenthamara K."/>
            <person name="Zhang J."/>
            <person name="Grujic M."/>
            <person name="Henrissat B."/>
            <person name="Kuo A."/>
            <person name="Salamov A."/>
            <person name="Lipzen A."/>
            <person name="Labutti K."/>
            <person name="Barry K."/>
            <person name="Miao Y."/>
            <person name="Rahimi M.J."/>
            <person name="Shen Q."/>
            <person name="Grigoriev I.V."/>
            <person name="Kubicek C.P."/>
            <person name="Druzhinina I.S."/>
        </authorList>
    </citation>
    <scope>NUCLEOTIDE SEQUENCE [LARGE SCALE GENOMIC DNA]</scope>
    <source>
        <strain evidence="2 3">CBS 226.95</strain>
    </source>
</reference>
<accession>A0A2T3ZZ21</accession>
<name>A0A2T3ZZ21_TRIHA</name>
<keyword evidence="1" id="KW-0472">Membrane</keyword>
<keyword evidence="3" id="KW-1185">Reference proteome</keyword>
<evidence type="ECO:0000256" key="1">
    <source>
        <dbReference type="SAM" id="Phobius"/>
    </source>
</evidence>
<feature type="transmembrane region" description="Helical" evidence="1">
    <location>
        <begin position="28"/>
        <end position="46"/>
    </location>
</feature>
<gene>
    <name evidence="2" type="ORF">M431DRAFT_259757</name>
</gene>
<proteinExistence type="predicted"/>
<dbReference type="RefSeq" id="XP_024769726.1">
    <property type="nucleotide sequence ID" value="XM_024913855.1"/>
</dbReference>
<evidence type="ECO:0000313" key="2">
    <source>
        <dbReference type="EMBL" id="PTB50049.1"/>
    </source>
</evidence>
<dbReference type="AlphaFoldDB" id="A0A2T3ZZ21"/>
<sequence>MRDESIGYMASWKGVFLEHLKQFSLSEFPKIALFFLFLYFFVLEYTGPSHGMDFGGGYSRGNRCIKTIYIYSDAYK</sequence>
<dbReference type="EMBL" id="KZ679689">
    <property type="protein sequence ID" value="PTB50049.1"/>
    <property type="molecule type" value="Genomic_DNA"/>
</dbReference>
<dbReference type="Proteomes" id="UP000241690">
    <property type="component" value="Unassembled WGS sequence"/>
</dbReference>
<protein>
    <submittedName>
        <fullName evidence="2">Uncharacterized protein</fullName>
    </submittedName>
</protein>
<dbReference type="GeneID" id="36622419"/>